<dbReference type="EMBL" id="JBAHYK010000316">
    <property type="protein sequence ID" value="KAL0575318.1"/>
    <property type="molecule type" value="Genomic_DNA"/>
</dbReference>
<keyword evidence="2" id="KW-1185">Reference proteome</keyword>
<organism evidence="1 2">
    <name type="scientific">Marasmius crinis-equi</name>
    <dbReference type="NCBI Taxonomy" id="585013"/>
    <lineage>
        <taxon>Eukaryota</taxon>
        <taxon>Fungi</taxon>
        <taxon>Dikarya</taxon>
        <taxon>Basidiomycota</taxon>
        <taxon>Agaricomycotina</taxon>
        <taxon>Agaricomycetes</taxon>
        <taxon>Agaricomycetidae</taxon>
        <taxon>Agaricales</taxon>
        <taxon>Marasmiineae</taxon>
        <taxon>Marasmiaceae</taxon>
        <taxon>Marasmius</taxon>
    </lineage>
</organism>
<dbReference type="Proteomes" id="UP001465976">
    <property type="component" value="Unassembled WGS sequence"/>
</dbReference>
<evidence type="ECO:0000313" key="1">
    <source>
        <dbReference type="EMBL" id="KAL0575318.1"/>
    </source>
</evidence>
<evidence type="ECO:0000313" key="2">
    <source>
        <dbReference type="Proteomes" id="UP001465976"/>
    </source>
</evidence>
<reference evidence="1 2" key="1">
    <citation type="submission" date="2024-02" db="EMBL/GenBank/DDBJ databases">
        <title>A draft genome for the cacao thread blight pathogen Marasmius crinis-equi.</title>
        <authorList>
            <person name="Cohen S.P."/>
            <person name="Baruah I.K."/>
            <person name="Amoako-Attah I."/>
            <person name="Bukari Y."/>
            <person name="Meinhardt L.W."/>
            <person name="Bailey B.A."/>
        </authorList>
    </citation>
    <scope>NUCLEOTIDE SEQUENCE [LARGE SCALE GENOMIC DNA]</scope>
    <source>
        <strain evidence="1 2">GH-76</strain>
    </source>
</reference>
<comment type="caution">
    <text evidence="1">The sequence shown here is derived from an EMBL/GenBank/DDBJ whole genome shotgun (WGS) entry which is preliminary data.</text>
</comment>
<name>A0ABR3FIY2_9AGAR</name>
<protein>
    <submittedName>
        <fullName evidence="1">Uncharacterized protein</fullName>
    </submittedName>
</protein>
<gene>
    <name evidence="1" type="ORF">V5O48_006647</name>
</gene>
<proteinExistence type="predicted"/>
<accession>A0ABR3FIY2</accession>
<sequence length="315" mass="35706">MCDPGTYYCRIPSSESPAILLAGREVLQQWDGSPQDHWHAYLTHDELDALDDLKVDWATHTNTGRQRNGHSRTASTAAHGYRSVRECFGILECDNPDCPRIIRPRSTKDGVQEQVFEWRLVLQWQNSQPRRDSSEASDDSELKELLDANPTAKLAALRGGNTVNGKSLLNVSNRFITEDVARREVNKHRSSQRRGETGNSWLKRFTKFREDHRGFVLASEFGDGVTIISVQTDFMASKLSKVCRNSSDFDGLVSDAAQKWFADRSSCLITTSVYSPDIQRWVPGIYSYANGETAIHYEYHFLALMRSIRAVKSLK</sequence>